<dbReference type="InterPro" id="IPR050678">
    <property type="entry name" value="DNA_Partitioning_ATPase"/>
</dbReference>
<dbReference type="EMBL" id="QRTH01000015">
    <property type="protein sequence ID" value="RGQ47513.1"/>
    <property type="molecule type" value="Genomic_DNA"/>
</dbReference>
<dbReference type="SUPFAM" id="SSF52540">
    <property type="entry name" value="P-loop containing nucleoside triphosphate hydrolases"/>
    <property type="match status" value="1"/>
</dbReference>
<dbReference type="InterPro" id="IPR027417">
    <property type="entry name" value="P-loop_NTPase"/>
</dbReference>
<reference evidence="3 4" key="1">
    <citation type="submission" date="2018-08" db="EMBL/GenBank/DDBJ databases">
        <title>A genome reference for cultivated species of the human gut microbiota.</title>
        <authorList>
            <person name="Zou Y."/>
            <person name="Xue W."/>
            <person name="Luo G."/>
        </authorList>
    </citation>
    <scope>NUCLEOTIDE SEQUENCE [LARGE SCALE GENOMIC DNA]</scope>
    <source>
        <strain evidence="3 4">AF28-11</strain>
    </source>
</reference>
<evidence type="ECO:0000313" key="4">
    <source>
        <dbReference type="Proteomes" id="UP000283680"/>
    </source>
</evidence>
<dbReference type="FunFam" id="3.40.50.300:FF:000285">
    <property type="entry name" value="Sporulation initiation inhibitor Soj"/>
    <property type="match status" value="1"/>
</dbReference>
<accession>A0A412B4W9</accession>
<dbReference type="Gene3D" id="3.40.50.300">
    <property type="entry name" value="P-loop containing nucleotide triphosphate hydrolases"/>
    <property type="match status" value="1"/>
</dbReference>
<evidence type="ECO:0000259" key="1">
    <source>
        <dbReference type="Pfam" id="PF13614"/>
    </source>
</evidence>
<dbReference type="EMBL" id="JAQNSB010000044">
    <property type="protein sequence ID" value="MDC1857043.1"/>
    <property type="molecule type" value="Genomic_DNA"/>
</dbReference>
<dbReference type="CDD" id="cd02042">
    <property type="entry name" value="ParAB_family"/>
    <property type="match status" value="1"/>
</dbReference>
<gene>
    <name evidence="3" type="ORF">DWY92_19020</name>
    <name evidence="2" type="ORF">POZ22_20000</name>
</gene>
<dbReference type="Proteomes" id="UP001214113">
    <property type="component" value="Unassembled WGS sequence"/>
</dbReference>
<comment type="caution">
    <text evidence="3">The sequence shown here is derived from an EMBL/GenBank/DDBJ whole genome shotgun (WGS) entry which is preliminary data.</text>
</comment>
<evidence type="ECO:0000313" key="2">
    <source>
        <dbReference type="EMBL" id="MDC1857043.1"/>
    </source>
</evidence>
<organism evidence="3 4">
    <name type="scientific">Bacteroides uniformis</name>
    <dbReference type="NCBI Taxonomy" id="820"/>
    <lineage>
        <taxon>Bacteria</taxon>
        <taxon>Pseudomonadati</taxon>
        <taxon>Bacteroidota</taxon>
        <taxon>Bacteroidia</taxon>
        <taxon>Bacteroidales</taxon>
        <taxon>Bacteroidaceae</taxon>
        <taxon>Bacteroides</taxon>
    </lineage>
</organism>
<protein>
    <submittedName>
        <fullName evidence="3">ParA family protein</fullName>
    </submittedName>
</protein>
<name>A0A412B4W9_BACUN</name>
<sequence>MATVISNLNFKGGVGKTTTTINLATALWIMGKRVLMIDTDPQCNLTNLVGFDQTENDSTIYEWITQDDCSIPVYEHYKGFCFIPAHKKLRDIEIDLMKRKNRERILTKKLSLIKDNFDYILIDCAPKDGIVNDNAMSASDSVLIPAECSGFSLQGMQDLLDSIQDVKENINEKLDILGFLVIKYDKNTRISKQTLEYFNHAYPGKIFQTKIRRNVKFDETPLRHKSIFEHSIDANGAEDYISLAEEITGETRPEDWKEKILSAWLGEHPDDESVIEQLNNLKK</sequence>
<dbReference type="RefSeq" id="WP_117974811.1">
    <property type="nucleotide sequence ID" value="NZ_JAQNSB010000044.1"/>
</dbReference>
<proteinExistence type="predicted"/>
<dbReference type="PANTHER" id="PTHR13696">
    <property type="entry name" value="P-LOOP CONTAINING NUCLEOSIDE TRIPHOSPHATE HYDROLASE"/>
    <property type="match status" value="1"/>
</dbReference>
<dbReference type="Proteomes" id="UP000283680">
    <property type="component" value="Unassembled WGS sequence"/>
</dbReference>
<dbReference type="AlphaFoldDB" id="A0A412B4W9"/>
<dbReference type="PANTHER" id="PTHR13696:SF99">
    <property type="entry name" value="COBYRINIC ACID AC-DIAMIDE SYNTHASE"/>
    <property type="match status" value="1"/>
</dbReference>
<reference evidence="2" key="2">
    <citation type="submission" date="2022-10" db="EMBL/GenBank/DDBJ databases">
        <title>Human gut microbiome strain richness.</title>
        <authorList>
            <person name="Chen-Liaw A."/>
        </authorList>
    </citation>
    <scope>NUCLEOTIDE SEQUENCE</scope>
    <source>
        <strain evidence="2">BSD2780061687st1_G10_BSD2780061687b_171204</strain>
    </source>
</reference>
<feature type="domain" description="AAA" evidence="1">
    <location>
        <begin position="3"/>
        <end position="176"/>
    </location>
</feature>
<evidence type="ECO:0000313" key="3">
    <source>
        <dbReference type="EMBL" id="RGQ47513.1"/>
    </source>
</evidence>
<dbReference type="Pfam" id="PF13614">
    <property type="entry name" value="AAA_31"/>
    <property type="match status" value="1"/>
</dbReference>
<dbReference type="InterPro" id="IPR025669">
    <property type="entry name" value="AAA_dom"/>
</dbReference>